<gene>
    <name evidence="6" type="ORF">FNA67_07980</name>
</gene>
<dbReference type="AlphaFoldDB" id="A0A5B9DNQ6"/>
<dbReference type="PANTHER" id="PTHR30290">
    <property type="entry name" value="PERIPLASMIC BINDING COMPONENT OF ABC TRANSPORTER"/>
    <property type="match status" value="1"/>
</dbReference>
<dbReference type="Gene3D" id="3.10.105.10">
    <property type="entry name" value="Dipeptide-binding Protein, Domain 3"/>
    <property type="match status" value="1"/>
</dbReference>
<dbReference type="Gene3D" id="3.90.76.10">
    <property type="entry name" value="Dipeptide-binding Protein, Domain 1"/>
    <property type="match status" value="1"/>
</dbReference>
<dbReference type="InterPro" id="IPR000914">
    <property type="entry name" value="SBP_5_dom"/>
</dbReference>
<dbReference type="Pfam" id="PF00496">
    <property type="entry name" value="SBP_bac_5"/>
    <property type="match status" value="1"/>
</dbReference>
<dbReference type="SUPFAM" id="SSF53850">
    <property type="entry name" value="Periplasmic binding protein-like II"/>
    <property type="match status" value="1"/>
</dbReference>
<dbReference type="PANTHER" id="PTHR30290:SF9">
    <property type="entry name" value="OLIGOPEPTIDE-BINDING PROTEIN APPA"/>
    <property type="match status" value="1"/>
</dbReference>
<evidence type="ECO:0000256" key="2">
    <source>
        <dbReference type="ARBA" id="ARBA00005695"/>
    </source>
</evidence>
<protein>
    <submittedName>
        <fullName evidence="6">ABC transporter substrate-binding protein</fullName>
    </submittedName>
</protein>
<organism evidence="6 7">
    <name type="scientific">Paradevosia tibetensis</name>
    <dbReference type="NCBI Taxonomy" id="1447062"/>
    <lineage>
        <taxon>Bacteria</taxon>
        <taxon>Pseudomonadati</taxon>
        <taxon>Pseudomonadota</taxon>
        <taxon>Alphaproteobacteria</taxon>
        <taxon>Hyphomicrobiales</taxon>
        <taxon>Devosiaceae</taxon>
        <taxon>Paradevosia</taxon>
    </lineage>
</organism>
<evidence type="ECO:0000256" key="1">
    <source>
        <dbReference type="ARBA" id="ARBA00004418"/>
    </source>
</evidence>
<dbReference type="InterPro" id="IPR039424">
    <property type="entry name" value="SBP_5"/>
</dbReference>
<dbReference type="OrthoDB" id="9803988at2"/>
<keyword evidence="4" id="KW-0732">Signal</keyword>
<accession>A0A5B9DNQ6</accession>
<dbReference type="KEGG" id="yti:FNA67_07980"/>
<dbReference type="GO" id="GO:0015833">
    <property type="term" value="P:peptide transport"/>
    <property type="evidence" value="ECO:0007669"/>
    <property type="project" value="TreeGrafter"/>
</dbReference>
<evidence type="ECO:0000313" key="6">
    <source>
        <dbReference type="EMBL" id="QEE20118.1"/>
    </source>
</evidence>
<keyword evidence="3" id="KW-0813">Transport</keyword>
<dbReference type="EMBL" id="CP041690">
    <property type="protein sequence ID" value="QEE20118.1"/>
    <property type="molecule type" value="Genomic_DNA"/>
</dbReference>
<dbReference type="Proteomes" id="UP000321062">
    <property type="component" value="Chromosome"/>
</dbReference>
<comment type="similarity">
    <text evidence="2">Belongs to the bacterial solute-binding protein 5 family.</text>
</comment>
<dbReference type="Gene3D" id="3.40.190.10">
    <property type="entry name" value="Periplasmic binding protein-like II"/>
    <property type="match status" value="1"/>
</dbReference>
<feature type="domain" description="Solute-binding protein family 5" evidence="5">
    <location>
        <begin position="105"/>
        <end position="448"/>
    </location>
</feature>
<dbReference type="CDD" id="cd08512">
    <property type="entry name" value="PBP2_NikA_DppA_OppA_like_7"/>
    <property type="match status" value="1"/>
</dbReference>
<keyword evidence="7" id="KW-1185">Reference proteome</keyword>
<dbReference type="GO" id="GO:0043190">
    <property type="term" value="C:ATP-binding cassette (ABC) transporter complex"/>
    <property type="evidence" value="ECO:0007669"/>
    <property type="project" value="InterPro"/>
</dbReference>
<dbReference type="InterPro" id="IPR030678">
    <property type="entry name" value="Peptide/Ni-bd"/>
</dbReference>
<sequence length="543" mass="58673">MGNVFGLCAKSLRFQTRESRTMQNLLSAGQTRRRLLGTVGAVSLALALGLGGVAPSFAADRAHTIIVGMGGQINTLDPLRADYNQTNTIISAVYDTLVTYDETTLVGSLASEYAYADDAKSIAITLRPDVKFHDGTILTAKDVAYTLDRLKRLGTGVASLIDGYESTTVSDDAHLTINLSKPNTLFLPSLSKIYIVNSALVEANKGADDGQGWLQSHDAGSGPYVLGDQSQAVVIDLFKDYWAPEAGRPESIVFRRIDEGATRVAELRAGNVDVGFSIPDRDAAGMVNDPSLKVVPINTSYQAEIVFNTQAGPTADPKVRQALRLIYDYEGGLRGIRGNNGALANGPLPARLNCRPDLPVVHRDLDQAKKLLEEAGALDTTFKMNFQPVFELQKQEATLFQSNAREIGLNIELEPIAFPNYLASLKDPATIPSMMLLEDFAQFPDPGIMLVKGYKSDAVGTNRAGYSNPEVDKLLDQAIATADDAKRCDIYKQVQTILDADSVMVDMYGVYKPAVYRVGTLADLKASMLATPAEPADFRLANP</sequence>
<dbReference type="PROSITE" id="PS51318">
    <property type="entry name" value="TAT"/>
    <property type="match status" value="1"/>
</dbReference>
<dbReference type="InterPro" id="IPR006311">
    <property type="entry name" value="TAT_signal"/>
</dbReference>
<evidence type="ECO:0000259" key="5">
    <source>
        <dbReference type="Pfam" id="PF00496"/>
    </source>
</evidence>
<dbReference type="GO" id="GO:1904680">
    <property type="term" value="F:peptide transmembrane transporter activity"/>
    <property type="evidence" value="ECO:0007669"/>
    <property type="project" value="TreeGrafter"/>
</dbReference>
<proteinExistence type="inferred from homology"/>
<dbReference type="GO" id="GO:0030288">
    <property type="term" value="C:outer membrane-bounded periplasmic space"/>
    <property type="evidence" value="ECO:0007669"/>
    <property type="project" value="UniProtKB-ARBA"/>
</dbReference>
<comment type="subcellular location">
    <subcellularLocation>
        <location evidence="1">Periplasm</location>
    </subcellularLocation>
</comment>
<name>A0A5B9DNQ6_9HYPH</name>
<dbReference type="PIRSF" id="PIRSF002741">
    <property type="entry name" value="MppA"/>
    <property type="match status" value="1"/>
</dbReference>
<evidence type="ECO:0000256" key="4">
    <source>
        <dbReference type="ARBA" id="ARBA00022729"/>
    </source>
</evidence>
<evidence type="ECO:0000256" key="3">
    <source>
        <dbReference type="ARBA" id="ARBA00022448"/>
    </source>
</evidence>
<reference evidence="6 7" key="1">
    <citation type="journal article" date="2015" name="Int. J. Syst. Evol. Microbiol.">
        <title>Youhaiella tibetensis gen. nov., sp. nov., isolated from subsurface sediment.</title>
        <authorList>
            <person name="Wang Y.X."/>
            <person name="Huang F.Q."/>
            <person name="Nogi Y."/>
            <person name="Pang S.J."/>
            <person name="Wang P.K."/>
            <person name="Lv J."/>
        </authorList>
    </citation>
    <scope>NUCLEOTIDE SEQUENCE [LARGE SCALE GENOMIC DNA]</scope>
    <source>
        <strain evidence="7">fig4</strain>
    </source>
</reference>
<evidence type="ECO:0000313" key="7">
    <source>
        <dbReference type="Proteomes" id="UP000321062"/>
    </source>
</evidence>